<keyword evidence="1" id="KW-1133">Transmembrane helix</keyword>
<name>A0A222FLI7_9GAMM</name>
<reference evidence="3 4" key="1">
    <citation type="submission" date="2017-07" db="EMBL/GenBank/DDBJ databases">
        <title>Annotated genome sequence of Bacterioplanes sanyensis isolated from Red Sea.</title>
        <authorList>
            <person name="Rehman Z.U."/>
        </authorList>
    </citation>
    <scope>NUCLEOTIDE SEQUENCE [LARGE SCALE GENOMIC DNA]</scope>
    <source>
        <strain evidence="3 4">NV9</strain>
    </source>
</reference>
<evidence type="ECO:0000313" key="3">
    <source>
        <dbReference type="EMBL" id="ASP39629.1"/>
    </source>
</evidence>
<dbReference type="KEGG" id="bsan:CHH28_13525"/>
<sequence length="288" mass="31158">MCATVSVLIALLSACAWSLFDVKRKQLVQQVAPLPLTFWLSLSVIPFYLVLSGVALALSPDASLPASGYWWPALGSLLVSTMAAVSFVQALKVGQMAGLMPVLALTPVISALLSVWWLADELSARQWGAMSAIVVLLFWLQGGARFRWQAGTGFMLLVALGWGTGTVFDKCALAYAEPLQHALLQSSGMMLLVALVIFVRGERQQLSFHRLPLFALMTAALVFIVAVSAQLFALQSLHAGIIETIKRSIGIVGGLFWGAYLFGETVSRQQQRLVALLVAAIAWLMWPV</sequence>
<feature type="transmembrane region" description="Helical" evidence="1">
    <location>
        <begin position="69"/>
        <end position="91"/>
    </location>
</feature>
<feature type="transmembrane region" description="Helical" evidence="1">
    <location>
        <begin position="154"/>
        <end position="176"/>
    </location>
</feature>
<feature type="domain" description="EamA" evidence="2">
    <location>
        <begin position="151"/>
        <end position="285"/>
    </location>
</feature>
<accession>A0A222FLI7</accession>
<organism evidence="3 4">
    <name type="scientific">Bacterioplanes sanyensis</name>
    <dbReference type="NCBI Taxonomy" id="1249553"/>
    <lineage>
        <taxon>Bacteria</taxon>
        <taxon>Pseudomonadati</taxon>
        <taxon>Pseudomonadota</taxon>
        <taxon>Gammaproteobacteria</taxon>
        <taxon>Oceanospirillales</taxon>
        <taxon>Oceanospirillaceae</taxon>
        <taxon>Bacterioplanes</taxon>
    </lineage>
</organism>
<dbReference type="Pfam" id="PF00892">
    <property type="entry name" value="EamA"/>
    <property type="match status" value="2"/>
</dbReference>
<feature type="transmembrane region" description="Helical" evidence="1">
    <location>
        <begin position="270"/>
        <end position="286"/>
    </location>
</feature>
<keyword evidence="4" id="KW-1185">Reference proteome</keyword>
<dbReference type="Proteomes" id="UP000202440">
    <property type="component" value="Chromosome"/>
</dbReference>
<proteinExistence type="predicted"/>
<dbReference type="InterPro" id="IPR037185">
    <property type="entry name" value="EmrE-like"/>
</dbReference>
<dbReference type="EMBL" id="CP022530">
    <property type="protein sequence ID" value="ASP39629.1"/>
    <property type="molecule type" value="Genomic_DNA"/>
</dbReference>
<dbReference type="InterPro" id="IPR000620">
    <property type="entry name" value="EamA_dom"/>
</dbReference>
<feature type="domain" description="EamA" evidence="2">
    <location>
        <begin position="6"/>
        <end position="135"/>
    </location>
</feature>
<feature type="transmembrane region" description="Helical" evidence="1">
    <location>
        <begin position="6"/>
        <end position="22"/>
    </location>
</feature>
<feature type="transmembrane region" description="Helical" evidence="1">
    <location>
        <begin position="245"/>
        <end position="263"/>
    </location>
</feature>
<keyword evidence="1" id="KW-0472">Membrane</keyword>
<evidence type="ECO:0000313" key="4">
    <source>
        <dbReference type="Proteomes" id="UP000202440"/>
    </source>
</evidence>
<feature type="transmembrane region" description="Helical" evidence="1">
    <location>
        <begin position="98"/>
        <end position="118"/>
    </location>
</feature>
<feature type="transmembrane region" description="Helical" evidence="1">
    <location>
        <begin position="34"/>
        <end position="57"/>
    </location>
</feature>
<feature type="transmembrane region" description="Helical" evidence="1">
    <location>
        <begin position="124"/>
        <end position="142"/>
    </location>
</feature>
<dbReference type="GO" id="GO:0016020">
    <property type="term" value="C:membrane"/>
    <property type="evidence" value="ECO:0007669"/>
    <property type="project" value="InterPro"/>
</dbReference>
<keyword evidence="1" id="KW-0812">Transmembrane</keyword>
<evidence type="ECO:0000259" key="2">
    <source>
        <dbReference type="Pfam" id="PF00892"/>
    </source>
</evidence>
<dbReference type="SUPFAM" id="SSF103481">
    <property type="entry name" value="Multidrug resistance efflux transporter EmrE"/>
    <property type="match status" value="1"/>
</dbReference>
<dbReference type="AlphaFoldDB" id="A0A222FLI7"/>
<gene>
    <name evidence="3" type="ORF">CHH28_13525</name>
</gene>
<evidence type="ECO:0000256" key="1">
    <source>
        <dbReference type="SAM" id="Phobius"/>
    </source>
</evidence>
<feature type="transmembrane region" description="Helical" evidence="1">
    <location>
        <begin position="182"/>
        <end position="199"/>
    </location>
</feature>
<feature type="transmembrane region" description="Helical" evidence="1">
    <location>
        <begin position="211"/>
        <end position="233"/>
    </location>
</feature>
<protein>
    <recommendedName>
        <fullName evidence="2">EamA domain-containing protein</fullName>
    </recommendedName>
</protein>